<evidence type="ECO:0000313" key="4">
    <source>
        <dbReference type="EMBL" id="TGC06932.1"/>
    </source>
</evidence>
<evidence type="ECO:0000313" key="5">
    <source>
        <dbReference type="Proteomes" id="UP000297295"/>
    </source>
</evidence>
<organism evidence="4 5">
    <name type="scientific">Methanolobus halotolerans</name>
    <dbReference type="NCBI Taxonomy" id="2052935"/>
    <lineage>
        <taxon>Archaea</taxon>
        <taxon>Methanobacteriati</taxon>
        <taxon>Methanobacteriota</taxon>
        <taxon>Stenosarchaea group</taxon>
        <taxon>Methanomicrobia</taxon>
        <taxon>Methanosarcinales</taxon>
        <taxon>Methanosarcinaceae</taxon>
        <taxon>Methanolobus</taxon>
    </lineage>
</organism>
<feature type="modified residue" description="4-aspartylphosphate" evidence="2">
    <location>
        <position position="99"/>
    </location>
</feature>
<dbReference type="Proteomes" id="UP000297295">
    <property type="component" value="Unassembled WGS sequence"/>
</dbReference>
<evidence type="ECO:0000256" key="2">
    <source>
        <dbReference type="PROSITE-ProRule" id="PRU00169"/>
    </source>
</evidence>
<dbReference type="SUPFAM" id="SSF52172">
    <property type="entry name" value="CheY-like"/>
    <property type="match status" value="1"/>
</dbReference>
<evidence type="ECO:0000259" key="3">
    <source>
        <dbReference type="PROSITE" id="PS50110"/>
    </source>
</evidence>
<proteinExistence type="predicted"/>
<name>A0A4E0PWK7_9EURY</name>
<dbReference type="Gene3D" id="3.40.50.2300">
    <property type="match status" value="1"/>
</dbReference>
<dbReference type="InterPro" id="IPR011006">
    <property type="entry name" value="CheY-like_superfamily"/>
</dbReference>
<dbReference type="EMBL" id="PGGK01000021">
    <property type="protein sequence ID" value="TGC06932.1"/>
    <property type="molecule type" value="Genomic_DNA"/>
</dbReference>
<gene>
    <name evidence="4" type="ORF">CUN85_12390</name>
</gene>
<sequence length="174" mass="20131">MPEIYLYIESTFYFCFKGSHLQIHVNDRLFKTNTKKLTDVKFKEVNKIKSVLVVEDNAENLELFLCLLKIKGYRPEVAMDGEKALELVNRCCFDLIILDIRLPIIDGFEVLKRLKTSKNPNTPVLVVTACTMTEDKIDALSERCISYLRKPFSMNQFHENISMLLPGHDLVKNV</sequence>
<dbReference type="Pfam" id="PF00072">
    <property type="entry name" value="Response_reg"/>
    <property type="match status" value="1"/>
</dbReference>
<dbReference type="GO" id="GO:0000160">
    <property type="term" value="P:phosphorelay signal transduction system"/>
    <property type="evidence" value="ECO:0007669"/>
    <property type="project" value="InterPro"/>
</dbReference>
<protein>
    <recommendedName>
        <fullName evidence="3">Response regulatory domain-containing protein</fullName>
    </recommendedName>
</protein>
<keyword evidence="1 2" id="KW-0597">Phosphoprotein</keyword>
<dbReference type="RefSeq" id="WP_135390609.1">
    <property type="nucleotide sequence ID" value="NZ_PGGK01000021.1"/>
</dbReference>
<dbReference type="PANTHER" id="PTHR44591">
    <property type="entry name" value="STRESS RESPONSE REGULATOR PROTEIN 1"/>
    <property type="match status" value="1"/>
</dbReference>
<dbReference type="AlphaFoldDB" id="A0A4E0PWK7"/>
<evidence type="ECO:0000256" key="1">
    <source>
        <dbReference type="ARBA" id="ARBA00022553"/>
    </source>
</evidence>
<dbReference type="InterPro" id="IPR001789">
    <property type="entry name" value="Sig_transdc_resp-reg_receiver"/>
</dbReference>
<dbReference type="SMART" id="SM00448">
    <property type="entry name" value="REC"/>
    <property type="match status" value="1"/>
</dbReference>
<dbReference type="PROSITE" id="PS50110">
    <property type="entry name" value="RESPONSE_REGULATORY"/>
    <property type="match status" value="1"/>
</dbReference>
<comment type="caution">
    <text evidence="4">The sequence shown here is derived from an EMBL/GenBank/DDBJ whole genome shotgun (WGS) entry which is preliminary data.</text>
</comment>
<feature type="domain" description="Response regulatory" evidence="3">
    <location>
        <begin position="50"/>
        <end position="165"/>
    </location>
</feature>
<accession>A0A4E0PWK7</accession>
<keyword evidence="5" id="KW-1185">Reference proteome</keyword>
<dbReference type="PANTHER" id="PTHR44591:SF3">
    <property type="entry name" value="RESPONSE REGULATORY DOMAIN-CONTAINING PROTEIN"/>
    <property type="match status" value="1"/>
</dbReference>
<reference evidence="4 5" key="1">
    <citation type="submission" date="2017-11" db="EMBL/GenBank/DDBJ databases">
        <title>Isolation and Characterization of Methanogenic Archaea from Saline Meromictic Lake at Siberia.</title>
        <authorList>
            <person name="Shen Y."/>
            <person name="Huang H.-H."/>
            <person name="Lai M.-C."/>
            <person name="Chen S.-C."/>
        </authorList>
    </citation>
    <scope>NUCLEOTIDE SEQUENCE [LARGE SCALE GENOMIC DNA]</scope>
    <source>
        <strain evidence="4 5">SY-01</strain>
    </source>
</reference>
<dbReference type="InterPro" id="IPR050595">
    <property type="entry name" value="Bact_response_regulator"/>
</dbReference>